<sequence>MEVHSKMKGWNDLPFEMKCEVFKYMEQKDRFKFAKCSWKCLNEVLHEEKDIFAVKLEGINKKLFILTINSMSLKFKQIGKFCEIENDGEIIWKGVGNGKTMAYKFCESILAKNKNNLYSLNLSKVDFMIRDKSIANFPKLEVFKITTNNEKQLYSFLSKIENVYDLTVNFRDFGNTENSDKIRFPENSKLPNIVHFNLISNNADVALKIIDKMKKPEYKYFKKVNVSIIDGKLADVDEKFISFFKKCDYLTTNLILTDDQFEQLTLMRNCLKLNAEKINASTIATFIDDCIQNGISKELHLTNVHGLEKLSPDFMWLHPKMKKVRTSRNEWIDEIVPNEYVIKPSFLESFTPGSYNSSTGRLNFFQYYGH</sequence>
<organism evidence="2 3">
    <name type="scientific">Caenorhabditis angaria</name>
    <dbReference type="NCBI Taxonomy" id="860376"/>
    <lineage>
        <taxon>Eukaryota</taxon>
        <taxon>Metazoa</taxon>
        <taxon>Ecdysozoa</taxon>
        <taxon>Nematoda</taxon>
        <taxon>Chromadorea</taxon>
        <taxon>Rhabditida</taxon>
        <taxon>Rhabditina</taxon>
        <taxon>Rhabditomorpha</taxon>
        <taxon>Rhabditoidea</taxon>
        <taxon>Rhabditidae</taxon>
        <taxon>Peloderinae</taxon>
        <taxon>Caenorhabditis</taxon>
    </lineage>
</organism>
<comment type="caution">
    <text evidence="2">The sequence shown here is derived from an EMBL/GenBank/DDBJ whole genome shotgun (WGS) entry which is preliminary data.</text>
</comment>
<accession>A0A9P1IBS7</accession>
<dbReference type="InterPro" id="IPR001810">
    <property type="entry name" value="F-box_dom"/>
</dbReference>
<evidence type="ECO:0000313" key="2">
    <source>
        <dbReference type="EMBL" id="CAI5440367.1"/>
    </source>
</evidence>
<protein>
    <recommendedName>
        <fullName evidence="1">F-box domain-containing protein</fullName>
    </recommendedName>
</protein>
<dbReference type="AlphaFoldDB" id="A0A9P1IBS7"/>
<evidence type="ECO:0000259" key="1">
    <source>
        <dbReference type="Pfam" id="PF00646"/>
    </source>
</evidence>
<dbReference type="Pfam" id="PF00646">
    <property type="entry name" value="F-box"/>
    <property type="match status" value="1"/>
</dbReference>
<keyword evidence="3" id="KW-1185">Reference proteome</keyword>
<evidence type="ECO:0000313" key="3">
    <source>
        <dbReference type="Proteomes" id="UP001152747"/>
    </source>
</evidence>
<name>A0A9P1IBS7_9PELO</name>
<proteinExistence type="predicted"/>
<dbReference type="Proteomes" id="UP001152747">
    <property type="component" value="Unassembled WGS sequence"/>
</dbReference>
<gene>
    <name evidence="2" type="ORF">CAMP_LOCUS3004</name>
</gene>
<reference evidence="2" key="1">
    <citation type="submission" date="2022-11" db="EMBL/GenBank/DDBJ databases">
        <authorList>
            <person name="Kikuchi T."/>
        </authorList>
    </citation>
    <scope>NUCLEOTIDE SEQUENCE</scope>
    <source>
        <strain evidence="2">PS1010</strain>
    </source>
</reference>
<dbReference type="EMBL" id="CANHGI010000001">
    <property type="protein sequence ID" value="CAI5440367.1"/>
    <property type="molecule type" value="Genomic_DNA"/>
</dbReference>
<feature type="domain" description="F-box" evidence="1">
    <location>
        <begin position="10"/>
        <end position="40"/>
    </location>
</feature>